<feature type="transmembrane region" description="Helical" evidence="5">
    <location>
        <begin position="12"/>
        <end position="40"/>
    </location>
</feature>
<keyword evidence="7" id="KW-0378">Hydrolase</keyword>
<dbReference type="EMBL" id="FONY01000020">
    <property type="protein sequence ID" value="SFF21266.1"/>
    <property type="molecule type" value="Genomic_DNA"/>
</dbReference>
<feature type="transmembrane region" description="Helical" evidence="5">
    <location>
        <begin position="90"/>
        <end position="123"/>
    </location>
</feature>
<dbReference type="GO" id="GO:0006508">
    <property type="term" value="P:proteolysis"/>
    <property type="evidence" value="ECO:0007669"/>
    <property type="project" value="UniProtKB-KW"/>
</dbReference>
<dbReference type="Proteomes" id="UP000199513">
    <property type="component" value="Unassembled WGS sequence"/>
</dbReference>
<keyword evidence="8" id="KW-1185">Reference proteome</keyword>
<evidence type="ECO:0000256" key="3">
    <source>
        <dbReference type="ARBA" id="ARBA00022989"/>
    </source>
</evidence>
<dbReference type="GO" id="GO:0016020">
    <property type="term" value="C:membrane"/>
    <property type="evidence" value="ECO:0007669"/>
    <property type="project" value="UniProtKB-SubCell"/>
</dbReference>
<name>A0A1I2GXD1_9BACT</name>
<feature type="transmembrane region" description="Helical" evidence="5">
    <location>
        <begin position="61"/>
        <end position="78"/>
    </location>
</feature>
<dbReference type="AlphaFoldDB" id="A0A1I2GXD1"/>
<reference evidence="8" key="1">
    <citation type="submission" date="2016-10" db="EMBL/GenBank/DDBJ databases">
        <authorList>
            <person name="Varghese N."/>
            <person name="Submissions S."/>
        </authorList>
    </citation>
    <scope>NUCLEOTIDE SEQUENCE [LARGE SCALE GENOMIC DNA]</scope>
    <source>
        <strain>GEY</strain>
        <strain evidence="8">DSM 9560</strain>
    </source>
</reference>
<dbReference type="InterPro" id="IPR035952">
    <property type="entry name" value="Rhomboid-like_sf"/>
</dbReference>
<feature type="domain" description="Peptidase S54 rhomboid" evidence="6">
    <location>
        <begin position="48"/>
        <end position="177"/>
    </location>
</feature>
<dbReference type="PANTHER" id="PTHR43066:SF11">
    <property type="entry name" value="PEPTIDASE S54 RHOMBOID DOMAIN-CONTAINING PROTEIN"/>
    <property type="match status" value="1"/>
</dbReference>
<dbReference type="Gene3D" id="1.20.1540.10">
    <property type="entry name" value="Rhomboid-like"/>
    <property type="match status" value="1"/>
</dbReference>
<evidence type="ECO:0000256" key="5">
    <source>
        <dbReference type="SAM" id="Phobius"/>
    </source>
</evidence>
<keyword evidence="4 5" id="KW-0472">Membrane</keyword>
<dbReference type="RefSeq" id="WP_091545604.1">
    <property type="nucleotide sequence ID" value="NZ_FONY01000020.1"/>
</dbReference>
<feature type="transmembrane region" description="Helical" evidence="5">
    <location>
        <begin position="135"/>
        <end position="155"/>
    </location>
</feature>
<dbReference type="GO" id="GO:0004252">
    <property type="term" value="F:serine-type endopeptidase activity"/>
    <property type="evidence" value="ECO:0007669"/>
    <property type="project" value="InterPro"/>
</dbReference>
<evidence type="ECO:0000313" key="7">
    <source>
        <dbReference type="EMBL" id="SFF21266.1"/>
    </source>
</evidence>
<evidence type="ECO:0000256" key="4">
    <source>
        <dbReference type="ARBA" id="ARBA00023136"/>
    </source>
</evidence>
<comment type="subcellular location">
    <subcellularLocation>
        <location evidence="1">Membrane</location>
        <topology evidence="1">Multi-pass membrane protein</topology>
    </subcellularLocation>
</comment>
<evidence type="ECO:0000256" key="2">
    <source>
        <dbReference type="ARBA" id="ARBA00022692"/>
    </source>
</evidence>
<organism evidence="7 8">
    <name type="scientific">Thermoflexibacter ruber</name>
    <dbReference type="NCBI Taxonomy" id="1003"/>
    <lineage>
        <taxon>Bacteria</taxon>
        <taxon>Pseudomonadati</taxon>
        <taxon>Bacteroidota</taxon>
        <taxon>Cytophagia</taxon>
        <taxon>Cytophagales</taxon>
        <taxon>Thermoflexibacteraceae</taxon>
        <taxon>Thermoflexibacter</taxon>
    </lineage>
</organism>
<evidence type="ECO:0000313" key="8">
    <source>
        <dbReference type="Proteomes" id="UP000199513"/>
    </source>
</evidence>
<evidence type="ECO:0000259" key="6">
    <source>
        <dbReference type="Pfam" id="PF01694"/>
    </source>
</evidence>
<protein>
    <submittedName>
        <fullName evidence="7">Membrane associated serine protease, rhomboid family</fullName>
    </submittedName>
</protein>
<dbReference type="OrthoDB" id="5419261at2"/>
<sequence length="183" mass="20190">MQLQYNSPVVLTYTFICTIVLLISSFMPPVMSLFTVYPTMSLTNPVDYFRLFSHAIGHGDWAHLFGNFTLILLLGPMLEEKYGSANLLTMMFLTALITGILNVIFFSSGLLGASGIVFMMILLSSMTNLRQGRLPLTFLLVVILFLGKEIVNIFQNNNVSEFAHIVGGVCGAVFGFMEGGNKK</sequence>
<keyword evidence="7" id="KW-0645">Protease</keyword>
<feature type="transmembrane region" description="Helical" evidence="5">
    <location>
        <begin position="161"/>
        <end position="177"/>
    </location>
</feature>
<proteinExistence type="predicted"/>
<keyword evidence="2 5" id="KW-0812">Transmembrane</keyword>
<dbReference type="STRING" id="1003.SAMN04488541_102046"/>
<dbReference type="SUPFAM" id="SSF144091">
    <property type="entry name" value="Rhomboid-like"/>
    <property type="match status" value="1"/>
</dbReference>
<dbReference type="Pfam" id="PF01694">
    <property type="entry name" value="Rhomboid"/>
    <property type="match status" value="1"/>
</dbReference>
<gene>
    <name evidence="7" type="ORF">SAMN04488541_102046</name>
</gene>
<dbReference type="InterPro" id="IPR022764">
    <property type="entry name" value="Peptidase_S54_rhomboid_dom"/>
</dbReference>
<accession>A0A1I2GXD1</accession>
<dbReference type="PANTHER" id="PTHR43066">
    <property type="entry name" value="RHOMBOID-RELATED PROTEIN"/>
    <property type="match status" value="1"/>
</dbReference>
<keyword evidence="3 5" id="KW-1133">Transmembrane helix</keyword>
<evidence type="ECO:0000256" key="1">
    <source>
        <dbReference type="ARBA" id="ARBA00004141"/>
    </source>
</evidence>